<evidence type="ECO:0000256" key="1">
    <source>
        <dbReference type="SAM" id="SignalP"/>
    </source>
</evidence>
<dbReference type="Gene3D" id="2.50.20.10">
    <property type="entry name" value="Lipoprotein localisation LolA/LolB/LppX"/>
    <property type="match status" value="1"/>
</dbReference>
<reference evidence="2" key="2">
    <citation type="submission" date="2020-09" db="EMBL/GenBank/DDBJ databases">
        <authorList>
            <person name="Sun Q."/>
            <person name="Zhou Y."/>
        </authorList>
    </citation>
    <scope>NUCLEOTIDE SEQUENCE</scope>
    <source>
        <strain evidence="2">CGMCC 1.15448</strain>
    </source>
</reference>
<gene>
    <name evidence="2" type="ORF">GCM10011511_53850</name>
</gene>
<dbReference type="AlphaFoldDB" id="A0A8J2UIY0"/>
<dbReference type="RefSeq" id="WP_188937652.1">
    <property type="nucleotide sequence ID" value="NZ_BMJC01000007.1"/>
</dbReference>
<feature type="chain" id="PRO_5035324484" description="DUF4292 domain-containing protein" evidence="1">
    <location>
        <begin position="24"/>
        <end position="270"/>
    </location>
</feature>
<reference evidence="2" key="1">
    <citation type="journal article" date="2014" name="Int. J. Syst. Evol. Microbiol.">
        <title>Complete genome sequence of Corynebacterium casei LMG S-19264T (=DSM 44701T), isolated from a smear-ripened cheese.</title>
        <authorList>
            <consortium name="US DOE Joint Genome Institute (JGI-PGF)"/>
            <person name="Walter F."/>
            <person name="Albersmeier A."/>
            <person name="Kalinowski J."/>
            <person name="Ruckert C."/>
        </authorList>
    </citation>
    <scope>NUCLEOTIDE SEQUENCE</scope>
    <source>
        <strain evidence="2">CGMCC 1.15448</strain>
    </source>
</reference>
<keyword evidence="3" id="KW-1185">Reference proteome</keyword>
<evidence type="ECO:0000313" key="2">
    <source>
        <dbReference type="EMBL" id="GGB23178.1"/>
    </source>
</evidence>
<dbReference type="Proteomes" id="UP000607559">
    <property type="component" value="Unassembled WGS sequence"/>
</dbReference>
<keyword evidence="1" id="KW-0732">Signal</keyword>
<sequence>MFRILISIAFALLILSSVCPAGAQPSSPEPATIALQPRSPESAEAIIAHHVEALGGKEKLQGLNSIYMEGVAILPSGLEIHAKSWKVYDRLYRQELQFGEDHIVVIATPGKGWSAGPRTGGEFKPIPTEDLKALRVEIDPAGPLADYSAKGFKLERLGTDTIYGQPCYVVKVYCPSNHSITYSIDQNTWYVLRETRKGGGFTSCGAMIKGWNDSGDGTVTFDYSDYKKGPGGYILPYSITVHELGAKVSIEKVEINKNMDVDTLGRPGSR</sequence>
<evidence type="ECO:0008006" key="4">
    <source>
        <dbReference type="Google" id="ProtNLM"/>
    </source>
</evidence>
<proteinExistence type="predicted"/>
<evidence type="ECO:0000313" key="3">
    <source>
        <dbReference type="Proteomes" id="UP000607559"/>
    </source>
</evidence>
<accession>A0A8J2UIY0</accession>
<name>A0A8J2UIY0_9BACT</name>
<dbReference type="EMBL" id="BMJC01000007">
    <property type="protein sequence ID" value="GGB23178.1"/>
    <property type="molecule type" value="Genomic_DNA"/>
</dbReference>
<protein>
    <recommendedName>
        <fullName evidence="4">DUF4292 domain-containing protein</fullName>
    </recommendedName>
</protein>
<organism evidence="2 3">
    <name type="scientific">Puia dinghuensis</name>
    <dbReference type="NCBI Taxonomy" id="1792502"/>
    <lineage>
        <taxon>Bacteria</taxon>
        <taxon>Pseudomonadati</taxon>
        <taxon>Bacteroidota</taxon>
        <taxon>Chitinophagia</taxon>
        <taxon>Chitinophagales</taxon>
        <taxon>Chitinophagaceae</taxon>
        <taxon>Puia</taxon>
    </lineage>
</organism>
<feature type="signal peptide" evidence="1">
    <location>
        <begin position="1"/>
        <end position="23"/>
    </location>
</feature>
<comment type="caution">
    <text evidence="2">The sequence shown here is derived from an EMBL/GenBank/DDBJ whole genome shotgun (WGS) entry which is preliminary data.</text>
</comment>